<dbReference type="AlphaFoldDB" id="A0A5P8E4K0"/>
<organism evidence="1 2">
    <name type="scientific">Pseudoprevotella muciniphila</name>
    <dbReference type="NCBI Taxonomy" id="2133944"/>
    <lineage>
        <taxon>Bacteria</taxon>
        <taxon>Pseudomonadati</taxon>
        <taxon>Bacteroidota</taxon>
        <taxon>Bacteroidia</taxon>
        <taxon>Bacteroidales</taxon>
        <taxon>Prevotellaceae</taxon>
        <taxon>Pseudoprevotella</taxon>
    </lineage>
</organism>
<sequence length="151" mass="17144">MRRSVLASILFLICIFTFAGQKYTAFIVKGNITIVVNGHSRLMKKGDVLDETIFINVPQGAFLTLRSNDKRHTITMNKNFKGTIKQMKKIHGARVKRTVTFMDIIRGKTSDDFVNEMSVGGFNTRGIFCSEEEKKAFKELELLFEESGLLD</sequence>
<reference evidence="1 2" key="1">
    <citation type="submission" date="2018-11" db="EMBL/GenBank/DDBJ databases">
        <authorList>
            <person name="Na S.W."/>
            <person name="Baik M."/>
        </authorList>
    </citation>
    <scope>NUCLEOTIDE SEQUENCE [LARGE SCALE GENOMIC DNA]</scope>
    <source>
        <strain evidence="1 2">E39</strain>
    </source>
</reference>
<dbReference type="Proteomes" id="UP000249375">
    <property type="component" value="Chromosome"/>
</dbReference>
<protein>
    <submittedName>
        <fullName evidence="1">Uncharacterized protein</fullName>
    </submittedName>
</protein>
<proteinExistence type="predicted"/>
<dbReference type="EMBL" id="CP033459">
    <property type="protein sequence ID" value="QFQ11877.1"/>
    <property type="molecule type" value="Genomic_DNA"/>
</dbReference>
<accession>A0A5P8E4K0</accession>
<keyword evidence="2" id="KW-1185">Reference proteome</keyword>
<evidence type="ECO:0000313" key="2">
    <source>
        <dbReference type="Proteomes" id="UP000249375"/>
    </source>
</evidence>
<gene>
    <name evidence="1" type="ORF">C7Y71_001915</name>
</gene>
<dbReference type="KEGG" id="alq:C7Y71_001915"/>
<name>A0A5P8E4K0_9BACT</name>
<dbReference type="RefSeq" id="WP_111897748.1">
    <property type="nucleotide sequence ID" value="NZ_CP033459.1"/>
</dbReference>
<evidence type="ECO:0000313" key="1">
    <source>
        <dbReference type="EMBL" id="QFQ11877.1"/>
    </source>
</evidence>